<dbReference type="PANTHER" id="PTHR43570">
    <property type="entry name" value="ALDEHYDE DEHYDROGENASE"/>
    <property type="match status" value="1"/>
</dbReference>
<dbReference type="GO" id="GO:0004029">
    <property type="term" value="F:aldehyde dehydrogenase (NAD+) activity"/>
    <property type="evidence" value="ECO:0007669"/>
    <property type="project" value="TreeGrafter"/>
</dbReference>
<keyword evidence="9" id="KW-1185">Reference proteome</keyword>
<dbReference type="GO" id="GO:0006081">
    <property type="term" value="P:aldehyde metabolic process"/>
    <property type="evidence" value="ECO:0007669"/>
    <property type="project" value="InterPro"/>
</dbReference>
<dbReference type="Proteomes" id="UP000193387">
    <property type="component" value="Unassembled WGS sequence"/>
</dbReference>
<evidence type="ECO:0000259" key="7">
    <source>
        <dbReference type="Pfam" id="PF00171"/>
    </source>
</evidence>
<dbReference type="SUPFAM" id="SSF53720">
    <property type="entry name" value="ALDH-like"/>
    <property type="match status" value="1"/>
</dbReference>
<dbReference type="EMBL" id="LQPR01000076">
    <property type="protein sequence ID" value="ORW65131.1"/>
    <property type="molecule type" value="Genomic_DNA"/>
</dbReference>
<evidence type="ECO:0000313" key="9">
    <source>
        <dbReference type="Proteomes" id="UP000193387"/>
    </source>
</evidence>
<feature type="domain" description="Aldehyde dehydrogenase" evidence="7">
    <location>
        <begin position="12"/>
        <end position="449"/>
    </location>
</feature>
<dbReference type="InterPro" id="IPR012394">
    <property type="entry name" value="Aldehyde_DH_NAD(P)"/>
</dbReference>
<dbReference type="PROSITE" id="PS00687">
    <property type="entry name" value="ALDEHYDE_DEHYDR_GLU"/>
    <property type="match status" value="1"/>
</dbReference>
<evidence type="ECO:0000256" key="6">
    <source>
        <dbReference type="RuleBase" id="RU003345"/>
    </source>
</evidence>
<protein>
    <recommendedName>
        <fullName evidence="3">Aldehyde dehydrogenase</fullName>
    </recommendedName>
</protein>
<evidence type="ECO:0000256" key="4">
    <source>
        <dbReference type="PIRSR" id="PIRSR036492-1"/>
    </source>
</evidence>
<dbReference type="InterPro" id="IPR029510">
    <property type="entry name" value="Ald_DH_CS_GLU"/>
</dbReference>
<feature type="active site" evidence="4">
    <location>
        <position position="258"/>
    </location>
</feature>
<dbReference type="PIRSF" id="PIRSF036492">
    <property type="entry name" value="ALDH"/>
    <property type="match status" value="1"/>
</dbReference>
<accession>A0AAJ3TUR9</accession>
<dbReference type="Gene3D" id="3.40.605.10">
    <property type="entry name" value="Aldehyde Dehydrogenase, Chain A, domain 1"/>
    <property type="match status" value="1"/>
</dbReference>
<dbReference type="AlphaFoldDB" id="A0AAJ3TUR9"/>
<name>A0AAJ3TUR9_9MYCO</name>
<proteinExistence type="inferred from homology"/>
<evidence type="ECO:0000256" key="3">
    <source>
        <dbReference type="PIRNR" id="PIRNR036492"/>
    </source>
</evidence>
<evidence type="ECO:0000256" key="2">
    <source>
        <dbReference type="ARBA" id="ARBA00023002"/>
    </source>
</evidence>
<feature type="active site" evidence="4 5">
    <location>
        <position position="224"/>
    </location>
</feature>
<sequence length="505" mass="54397">MAPELVAAAQAETARVVELFEAQRRVHLTSRPPDEAVRRDRLDRLAAALGEHADTIVGAISADFGNRPLAGALAGEVLLQLEEIRTTKRSLRRWMAPFRPQPRYLRFAGIKAWVEPTPLGVVGVISPWNFPVALAIQPTIAAIAAGNTVMIKMSDLAPRAGAAVAEAVAQRFDAEELAVVCGGLEVATAFSALPFDHLFFTGSAAVAKHVQRAAADNLTPLTLELGGKNPTVVATDADLRTAARRIVAARLANSGQVCLSPDYVFVPNPSLAEFVDAAMDAGHRALPTVLDNPDYCTIVNDSHYERICALVQDAHDRGATVREVVPAGESLPSRQARRIPFTLISDVSAGMAVLDEEIFGPVLPVLGYDDVSEVIDFVNARPTPLAAYWFGPDSADFRHFTARTRSGGVTRNDFALHASLQGLPFGGVGSSGTGYYHGKYGFDTFSHMRAFAVSPKHFSPVSLLSPPFDHRLERGLGFVISAWSRRFTKRVNPRRPSQASPEVGP</sequence>
<dbReference type="InterPro" id="IPR016163">
    <property type="entry name" value="Ald_DH_C"/>
</dbReference>
<dbReference type="InterPro" id="IPR016162">
    <property type="entry name" value="Ald_DH_N"/>
</dbReference>
<keyword evidence="2 3" id="KW-0560">Oxidoreductase</keyword>
<comment type="similarity">
    <text evidence="1 3 6">Belongs to the aldehyde dehydrogenase family.</text>
</comment>
<organism evidence="8 9">
    <name type="scientific">Mycobacterium saskatchewanense</name>
    <dbReference type="NCBI Taxonomy" id="220927"/>
    <lineage>
        <taxon>Bacteria</taxon>
        <taxon>Bacillati</taxon>
        <taxon>Actinomycetota</taxon>
        <taxon>Actinomycetes</taxon>
        <taxon>Mycobacteriales</taxon>
        <taxon>Mycobacteriaceae</taxon>
        <taxon>Mycobacterium</taxon>
        <taxon>Mycobacterium simiae complex</taxon>
    </lineage>
</organism>
<dbReference type="GO" id="GO:0005737">
    <property type="term" value="C:cytoplasm"/>
    <property type="evidence" value="ECO:0007669"/>
    <property type="project" value="TreeGrafter"/>
</dbReference>
<reference evidence="8 9" key="1">
    <citation type="submission" date="2016-01" db="EMBL/GenBank/DDBJ databases">
        <title>The new phylogeny of the genus Mycobacterium.</title>
        <authorList>
            <person name="Tarcisio F."/>
            <person name="Conor M."/>
            <person name="Antonella G."/>
            <person name="Elisabetta G."/>
            <person name="Giulia F.S."/>
            <person name="Sara T."/>
            <person name="Anna F."/>
            <person name="Clotilde B."/>
            <person name="Roberto B."/>
            <person name="Veronica D.S."/>
            <person name="Fabio R."/>
            <person name="Monica P."/>
            <person name="Olivier J."/>
            <person name="Enrico T."/>
            <person name="Nicola S."/>
        </authorList>
    </citation>
    <scope>NUCLEOTIDE SEQUENCE [LARGE SCALE GENOMIC DNA]</scope>
    <source>
        <strain evidence="8 9">DSM 44616</strain>
    </source>
</reference>
<evidence type="ECO:0000256" key="5">
    <source>
        <dbReference type="PROSITE-ProRule" id="PRU10007"/>
    </source>
</evidence>
<dbReference type="Pfam" id="PF00171">
    <property type="entry name" value="Aldedh"/>
    <property type="match status" value="1"/>
</dbReference>
<dbReference type="PANTHER" id="PTHR43570:SF16">
    <property type="entry name" value="ALDEHYDE DEHYDROGENASE TYPE III, ISOFORM Q"/>
    <property type="match status" value="1"/>
</dbReference>
<dbReference type="InterPro" id="IPR016161">
    <property type="entry name" value="Ald_DH/histidinol_DH"/>
</dbReference>
<gene>
    <name evidence="8" type="ORF">AWC23_24505</name>
</gene>
<evidence type="ECO:0000313" key="8">
    <source>
        <dbReference type="EMBL" id="ORW65131.1"/>
    </source>
</evidence>
<comment type="caution">
    <text evidence="8">The sequence shown here is derived from an EMBL/GenBank/DDBJ whole genome shotgun (WGS) entry which is preliminary data.</text>
</comment>
<dbReference type="InterPro" id="IPR015590">
    <property type="entry name" value="Aldehyde_DH_dom"/>
</dbReference>
<evidence type="ECO:0000256" key="1">
    <source>
        <dbReference type="ARBA" id="ARBA00009986"/>
    </source>
</evidence>
<dbReference type="Gene3D" id="3.40.309.10">
    <property type="entry name" value="Aldehyde Dehydrogenase, Chain A, domain 2"/>
    <property type="match status" value="1"/>
</dbReference>